<dbReference type="AlphaFoldDB" id="V4AK72"/>
<evidence type="ECO:0000256" key="6">
    <source>
        <dbReference type="ARBA" id="ARBA00023049"/>
    </source>
</evidence>
<dbReference type="InterPro" id="IPR012962">
    <property type="entry name" value="Pept_M54_archaemetzincn"/>
</dbReference>
<dbReference type="EMBL" id="KB201304">
    <property type="protein sequence ID" value="ESO97497.1"/>
    <property type="molecule type" value="Genomic_DNA"/>
</dbReference>
<accession>V4AK72</accession>
<evidence type="ECO:0008006" key="9">
    <source>
        <dbReference type="Google" id="ProtNLM"/>
    </source>
</evidence>
<dbReference type="SUPFAM" id="SSF55486">
    <property type="entry name" value="Metalloproteases ('zincins'), catalytic domain"/>
    <property type="match status" value="1"/>
</dbReference>
<keyword evidence="5" id="KW-0862">Zinc</keyword>
<evidence type="ECO:0000256" key="5">
    <source>
        <dbReference type="ARBA" id="ARBA00022833"/>
    </source>
</evidence>
<keyword evidence="2" id="KW-0645">Protease</keyword>
<dbReference type="GO" id="GO:0008237">
    <property type="term" value="F:metallopeptidase activity"/>
    <property type="evidence" value="ECO:0007669"/>
    <property type="project" value="UniProtKB-KW"/>
</dbReference>
<feature type="non-terminal residue" evidence="7">
    <location>
        <position position="1"/>
    </location>
</feature>
<gene>
    <name evidence="7" type="ORF">LOTGIDRAFT_78907</name>
</gene>
<dbReference type="Proteomes" id="UP000030746">
    <property type="component" value="Unassembled WGS sequence"/>
</dbReference>
<keyword evidence="6" id="KW-0482">Metalloprotease</keyword>
<sequence>DLYPQEDLNFVLGESSVTCKSAMFCFGRYEPIGFDKDTHVPLAQIDGDLIWKLFRVSYRIINVTKLGIHSNPTSIISHETCHLLGLQHCTFFHCAMNESSSIQEAISQPLFLCPICLRKLQKCCRFDVLERY</sequence>
<dbReference type="OMA" id="TFFSCAM"/>
<dbReference type="PANTHER" id="PTHR15910">
    <property type="entry name" value="ARCHAEMETZINCIN"/>
    <property type="match status" value="1"/>
</dbReference>
<dbReference type="OrthoDB" id="2365600at2759"/>
<feature type="non-terminal residue" evidence="7">
    <location>
        <position position="132"/>
    </location>
</feature>
<dbReference type="KEGG" id="lgi:LOTGIDRAFT_78907"/>
<dbReference type="RefSeq" id="XP_009051348.1">
    <property type="nucleotide sequence ID" value="XM_009053100.1"/>
</dbReference>
<dbReference type="GO" id="GO:0006508">
    <property type="term" value="P:proteolysis"/>
    <property type="evidence" value="ECO:0007669"/>
    <property type="project" value="UniProtKB-KW"/>
</dbReference>
<reference evidence="7 8" key="1">
    <citation type="journal article" date="2013" name="Nature">
        <title>Insights into bilaterian evolution from three spiralian genomes.</title>
        <authorList>
            <person name="Simakov O."/>
            <person name="Marletaz F."/>
            <person name="Cho S.J."/>
            <person name="Edsinger-Gonzales E."/>
            <person name="Havlak P."/>
            <person name="Hellsten U."/>
            <person name="Kuo D.H."/>
            <person name="Larsson T."/>
            <person name="Lv J."/>
            <person name="Arendt D."/>
            <person name="Savage R."/>
            <person name="Osoegawa K."/>
            <person name="de Jong P."/>
            <person name="Grimwood J."/>
            <person name="Chapman J.A."/>
            <person name="Shapiro H."/>
            <person name="Aerts A."/>
            <person name="Otillar R.P."/>
            <person name="Terry A.Y."/>
            <person name="Boore J.L."/>
            <person name="Grigoriev I.V."/>
            <person name="Lindberg D.R."/>
            <person name="Seaver E.C."/>
            <person name="Weisblat D.A."/>
            <person name="Putnam N.H."/>
            <person name="Rokhsar D.S."/>
        </authorList>
    </citation>
    <scope>NUCLEOTIDE SEQUENCE [LARGE SCALE GENOMIC DNA]</scope>
</reference>
<keyword evidence="8" id="KW-1185">Reference proteome</keyword>
<protein>
    <recommendedName>
        <fullName evidence="9">Peptidase M12B domain-containing protein</fullName>
    </recommendedName>
</protein>
<dbReference type="HOGENOM" id="CLU_029710_3_0_1"/>
<dbReference type="InterPro" id="IPR024079">
    <property type="entry name" value="MetalloPept_cat_dom_sf"/>
</dbReference>
<evidence type="ECO:0000256" key="4">
    <source>
        <dbReference type="ARBA" id="ARBA00022801"/>
    </source>
</evidence>
<dbReference type="GO" id="GO:0046872">
    <property type="term" value="F:metal ion binding"/>
    <property type="evidence" value="ECO:0007669"/>
    <property type="project" value="UniProtKB-KW"/>
</dbReference>
<comment type="cofactor">
    <cofactor evidence="1">
        <name>Zn(2+)</name>
        <dbReference type="ChEBI" id="CHEBI:29105"/>
    </cofactor>
</comment>
<keyword evidence="3" id="KW-0479">Metal-binding</keyword>
<name>V4AK72_LOTGI</name>
<evidence type="ECO:0000256" key="1">
    <source>
        <dbReference type="ARBA" id="ARBA00001947"/>
    </source>
</evidence>
<dbReference type="Gene3D" id="3.40.390.10">
    <property type="entry name" value="Collagenase (Catalytic Domain)"/>
    <property type="match status" value="1"/>
</dbReference>
<dbReference type="PANTHER" id="PTHR15910:SF1">
    <property type="entry name" value="ARCHAEMETZINCIN-2"/>
    <property type="match status" value="1"/>
</dbReference>
<evidence type="ECO:0000256" key="3">
    <source>
        <dbReference type="ARBA" id="ARBA00022723"/>
    </source>
</evidence>
<evidence type="ECO:0000256" key="2">
    <source>
        <dbReference type="ARBA" id="ARBA00022670"/>
    </source>
</evidence>
<dbReference type="Pfam" id="PF07998">
    <property type="entry name" value="Peptidase_M54"/>
    <property type="match status" value="1"/>
</dbReference>
<dbReference type="GeneID" id="20252358"/>
<keyword evidence="4" id="KW-0378">Hydrolase</keyword>
<evidence type="ECO:0000313" key="8">
    <source>
        <dbReference type="Proteomes" id="UP000030746"/>
    </source>
</evidence>
<dbReference type="CTD" id="20252358"/>
<organism evidence="7 8">
    <name type="scientific">Lottia gigantea</name>
    <name type="common">Giant owl limpet</name>
    <dbReference type="NCBI Taxonomy" id="225164"/>
    <lineage>
        <taxon>Eukaryota</taxon>
        <taxon>Metazoa</taxon>
        <taxon>Spiralia</taxon>
        <taxon>Lophotrochozoa</taxon>
        <taxon>Mollusca</taxon>
        <taxon>Gastropoda</taxon>
        <taxon>Patellogastropoda</taxon>
        <taxon>Lottioidea</taxon>
        <taxon>Lottiidae</taxon>
        <taxon>Lottia</taxon>
    </lineage>
</organism>
<evidence type="ECO:0000313" key="7">
    <source>
        <dbReference type="EMBL" id="ESO97497.1"/>
    </source>
</evidence>
<proteinExistence type="predicted"/>